<gene>
    <name evidence="1" type="ORF">CWI76_10110</name>
</gene>
<dbReference type="OrthoDB" id="6626310at2"/>
<dbReference type="EMBL" id="PIPZ01000004">
    <property type="protein sequence ID" value="RUO58795.1"/>
    <property type="molecule type" value="Genomic_DNA"/>
</dbReference>
<proteinExistence type="predicted"/>
<evidence type="ECO:0000313" key="2">
    <source>
        <dbReference type="Proteomes" id="UP000288127"/>
    </source>
</evidence>
<name>A0A432YCQ8_9GAMM</name>
<evidence type="ECO:0000313" key="1">
    <source>
        <dbReference type="EMBL" id="RUO58795.1"/>
    </source>
</evidence>
<organism evidence="1 2">
    <name type="scientific">Pseudidiomarina marina</name>
    <dbReference type="NCBI Taxonomy" id="502366"/>
    <lineage>
        <taxon>Bacteria</taxon>
        <taxon>Pseudomonadati</taxon>
        <taxon>Pseudomonadota</taxon>
        <taxon>Gammaproteobacteria</taxon>
        <taxon>Alteromonadales</taxon>
        <taxon>Idiomarinaceae</taxon>
        <taxon>Pseudidiomarina</taxon>
    </lineage>
</organism>
<keyword evidence="2" id="KW-1185">Reference proteome</keyword>
<protein>
    <submittedName>
        <fullName evidence="1">Uncharacterized protein</fullName>
    </submittedName>
</protein>
<dbReference type="Proteomes" id="UP000288127">
    <property type="component" value="Unassembled WGS sequence"/>
</dbReference>
<reference evidence="2" key="1">
    <citation type="journal article" date="2018" name="Front. Microbiol.">
        <title>Genome-Based Analysis Reveals the Taxonomy and Diversity of the Family Idiomarinaceae.</title>
        <authorList>
            <person name="Liu Y."/>
            <person name="Lai Q."/>
            <person name="Shao Z."/>
        </authorList>
    </citation>
    <scope>NUCLEOTIDE SEQUENCE [LARGE SCALE GENOMIC DNA]</scope>
    <source>
        <strain evidence="2">PIM1</strain>
    </source>
</reference>
<comment type="caution">
    <text evidence="1">The sequence shown here is derived from an EMBL/GenBank/DDBJ whole genome shotgun (WGS) entry which is preliminary data.</text>
</comment>
<dbReference type="AlphaFoldDB" id="A0A432YCQ8"/>
<sequence length="375" mass="43326">MKFRNLRKWTAPDQSKELLYFAQLLEEMLFDYSLDTYKPSALNTSLLCREALEVIEDIENGVIKKPNLDHVLEELTSNLKSDEVAQSLMLLDVPTVLASLQNKTKSLAEHRVVLELLWSQIEMPSYRRRNEDLLIAAIKERRDINAIRALARTYITTLKNFGFSSNWLHNTTLNFFYFGKNRISGNAAISEYIEALNTERREYLAIFRASGLFRTIAESCKKLHIEVSNNPEDHKEKIAAKNFVLEDDETYVVIKKLSEKEPHSARESADARMEVIKTLLTLFHHKEHPSWSDECLLIDLESNEIKIVGKPINPMHKCIDLRAQKASKRLNSFISEFSMDHHSFPKFIRSSELHSLALSSESEENQMINLWIGKA</sequence>
<accession>A0A432YCQ8</accession>
<dbReference type="RefSeq" id="WP_126760233.1">
    <property type="nucleotide sequence ID" value="NZ_PIPZ01000004.1"/>
</dbReference>